<gene>
    <name evidence="3" type="ORF">KEC16_11475</name>
</gene>
<keyword evidence="1" id="KW-0812">Transmembrane</keyword>
<feature type="transmembrane region" description="Helical" evidence="1">
    <location>
        <begin position="12"/>
        <end position="33"/>
    </location>
</feature>
<evidence type="ECO:0000313" key="4">
    <source>
        <dbReference type="Proteomes" id="UP000680714"/>
    </source>
</evidence>
<feature type="domain" description="DUF218" evidence="2">
    <location>
        <begin position="48"/>
        <end position="171"/>
    </location>
</feature>
<proteinExistence type="predicted"/>
<dbReference type="InterPro" id="IPR003848">
    <property type="entry name" value="DUF218"/>
</dbReference>
<evidence type="ECO:0000259" key="2">
    <source>
        <dbReference type="Pfam" id="PF02698"/>
    </source>
</evidence>
<evidence type="ECO:0000313" key="3">
    <source>
        <dbReference type="EMBL" id="MBR9972333.1"/>
    </source>
</evidence>
<name>A0ABS5IF22_9PROT</name>
<keyword evidence="1" id="KW-0472">Membrane</keyword>
<dbReference type="EMBL" id="JAGTUF010000010">
    <property type="protein sequence ID" value="MBR9972333.1"/>
    <property type="molecule type" value="Genomic_DNA"/>
</dbReference>
<sequence>MRSRHVRSRRVDRLGAAVVAMAALWCGGFLWFVDEVPQRVEDDSTHTDAIVVLTGGRDRLTTGLDLLEAGLSQRLFISGVYKGVDLAEIIQLGRGHDSLKQAVVLGYAADDTVGNAIETADWAKEQNLRSLRLVTGAYHMPRSLLEFRHALPGITLIAHPVFPDAVKSREWWRWPGTAALLATEYSKYLAAIIRHWFLPRKAQP</sequence>
<protein>
    <submittedName>
        <fullName evidence="3">YdcF family protein</fullName>
    </submittedName>
</protein>
<accession>A0ABS5IF22</accession>
<reference evidence="3 4" key="1">
    <citation type="submission" date="2021-04" db="EMBL/GenBank/DDBJ databases">
        <title>Magnetospirillum sulfuroxidans sp. nov., a facultative chemolithoautotrophic sulfur-oxidizing alphaproteobacterium isolated from freshwater sediment and proposals for Paramagetospirillum gen. nov., and Magnetospirillaceae fam. nov.</title>
        <authorList>
            <person name="Koziaeva V."/>
            <person name="Geelhoed J.S."/>
            <person name="Sorokin D.Y."/>
            <person name="Grouzdev D.S."/>
        </authorList>
    </citation>
    <scope>NUCLEOTIDE SEQUENCE [LARGE SCALE GENOMIC DNA]</scope>
    <source>
        <strain evidence="3 4">J10</strain>
    </source>
</reference>
<organism evidence="3 4">
    <name type="scientific">Magnetospirillum sulfuroxidans</name>
    <dbReference type="NCBI Taxonomy" id="611300"/>
    <lineage>
        <taxon>Bacteria</taxon>
        <taxon>Pseudomonadati</taxon>
        <taxon>Pseudomonadota</taxon>
        <taxon>Alphaproteobacteria</taxon>
        <taxon>Rhodospirillales</taxon>
        <taxon>Rhodospirillaceae</taxon>
        <taxon>Magnetospirillum</taxon>
    </lineage>
</organism>
<dbReference type="Proteomes" id="UP000680714">
    <property type="component" value="Unassembled WGS sequence"/>
</dbReference>
<comment type="caution">
    <text evidence="3">The sequence shown here is derived from an EMBL/GenBank/DDBJ whole genome shotgun (WGS) entry which is preliminary data.</text>
</comment>
<keyword evidence="4" id="KW-1185">Reference proteome</keyword>
<dbReference type="CDD" id="cd06259">
    <property type="entry name" value="YdcF-like"/>
    <property type="match status" value="1"/>
</dbReference>
<evidence type="ECO:0000256" key="1">
    <source>
        <dbReference type="SAM" id="Phobius"/>
    </source>
</evidence>
<dbReference type="Pfam" id="PF02698">
    <property type="entry name" value="DUF218"/>
    <property type="match status" value="1"/>
</dbReference>
<keyword evidence="1" id="KW-1133">Transmembrane helix</keyword>